<accession>A0AAW1CK52</accession>
<dbReference type="Proteomes" id="UP001461498">
    <property type="component" value="Unassembled WGS sequence"/>
</dbReference>
<name>A0AAW1CK52_9HEMI</name>
<evidence type="ECO:0000313" key="2">
    <source>
        <dbReference type="Proteomes" id="UP001461498"/>
    </source>
</evidence>
<organism evidence="1 2">
    <name type="scientific">Rhynocoris fuscipes</name>
    <dbReference type="NCBI Taxonomy" id="488301"/>
    <lineage>
        <taxon>Eukaryota</taxon>
        <taxon>Metazoa</taxon>
        <taxon>Ecdysozoa</taxon>
        <taxon>Arthropoda</taxon>
        <taxon>Hexapoda</taxon>
        <taxon>Insecta</taxon>
        <taxon>Pterygota</taxon>
        <taxon>Neoptera</taxon>
        <taxon>Paraneoptera</taxon>
        <taxon>Hemiptera</taxon>
        <taxon>Heteroptera</taxon>
        <taxon>Panheteroptera</taxon>
        <taxon>Cimicomorpha</taxon>
        <taxon>Reduviidae</taxon>
        <taxon>Harpactorinae</taxon>
        <taxon>Harpactorini</taxon>
        <taxon>Rhynocoris</taxon>
    </lineage>
</organism>
<evidence type="ECO:0000313" key="1">
    <source>
        <dbReference type="EMBL" id="KAK9499341.1"/>
    </source>
</evidence>
<sequence length="82" mass="9241">MYDSCPYSGGLELKRCAIKSEELSTTSEWYRFCNPSTFQQLKQSVEKAKAALTASSAFTDLSPTFPTAVDEKRNHGMYTLIY</sequence>
<gene>
    <name evidence="1" type="ORF">O3M35_002393</name>
</gene>
<keyword evidence="2" id="KW-1185">Reference proteome</keyword>
<dbReference type="AlphaFoldDB" id="A0AAW1CK52"/>
<reference evidence="1 2" key="1">
    <citation type="submission" date="2022-12" db="EMBL/GenBank/DDBJ databases">
        <title>Chromosome-level genome assembly of true bugs.</title>
        <authorList>
            <person name="Ma L."/>
            <person name="Li H."/>
        </authorList>
    </citation>
    <scope>NUCLEOTIDE SEQUENCE [LARGE SCALE GENOMIC DNA]</scope>
    <source>
        <strain evidence="1">Lab_2022b</strain>
    </source>
</reference>
<proteinExistence type="predicted"/>
<protein>
    <submittedName>
        <fullName evidence="1">Uncharacterized protein</fullName>
    </submittedName>
</protein>
<comment type="caution">
    <text evidence="1">The sequence shown here is derived from an EMBL/GenBank/DDBJ whole genome shotgun (WGS) entry which is preliminary data.</text>
</comment>
<dbReference type="EMBL" id="JAPXFL010000011">
    <property type="protein sequence ID" value="KAK9499341.1"/>
    <property type="molecule type" value="Genomic_DNA"/>
</dbReference>